<keyword evidence="3" id="KW-0677">Repeat</keyword>
<feature type="domain" description="C2H2-type" evidence="11">
    <location>
        <begin position="139"/>
        <end position="168"/>
    </location>
</feature>
<keyword evidence="2" id="KW-0479">Metal-binding</keyword>
<dbReference type="PANTHER" id="PTHR46179:SF13">
    <property type="entry name" value="C2H2-TYPE DOMAIN-CONTAINING PROTEIN"/>
    <property type="match status" value="1"/>
</dbReference>
<dbReference type="Proteomes" id="UP001149954">
    <property type="component" value="Unassembled WGS sequence"/>
</dbReference>
<evidence type="ECO:0000256" key="5">
    <source>
        <dbReference type="ARBA" id="ARBA00022833"/>
    </source>
</evidence>
<comment type="subcellular location">
    <subcellularLocation>
        <location evidence="1">Nucleus</location>
    </subcellularLocation>
</comment>
<keyword evidence="7" id="KW-0804">Transcription</keyword>
<protein>
    <submittedName>
        <fullName evidence="12">Zinc finger C2H2</fullName>
    </submittedName>
</protein>
<dbReference type="InterPro" id="IPR036236">
    <property type="entry name" value="Znf_C2H2_sf"/>
</dbReference>
<feature type="region of interest" description="Disordered" evidence="10">
    <location>
        <begin position="1"/>
        <end position="68"/>
    </location>
</feature>
<dbReference type="AlphaFoldDB" id="A0A9W9XUH1"/>
<reference evidence="12" key="2">
    <citation type="journal article" date="2023" name="IMA Fungus">
        <title>Comparative genomic study of the Penicillium genus elucidates a diverse pangenome and 15 lateral gene transfer events.</title>
        <authorList>
            <person name="Petersen C."/>
            <person name="Sorensen T."/>
            <person name="Nielsen M.R."/>
            <person name="Sondergaard T.E."/>
            <person name="Sorensen J.L."/>
            <person name="Fitzpatrick D.A."/>
            <person name="Frisvad J.C."/>
            <person name="Nielsen K.L."/>
        </authorList>
    </citation>
    <scope>NUCLEOTIDE SEQUENCE</scope>
    <source>
        <strain evidence="12">IBT 29495</strain>
    </source>
</reference>
<organism evidence="12 13">
    <name type="scientific">Penicillium fimorum</name>
    <dbReference type="NCBI Taxonomy" id="1882269"/>
    <lineage>
        <taxon>Eukaryota</taxon>
        <taxon>Fungi</taxon>
        <taxon>Dikarya</taxon>
        <taxon>Ascomycota</taxon>
        <taxon>Pezizomycotina</taxon>
        <taxon>Eurotiomycetes</taxon>
        <taxon>Eurotiomycetidae</taxon>
        <taxon>Eurotiales</taxon>
        <taxon>Aspergillaceae</taxon>
        <taxon>Penicillium</taxon>
    </lineage>
</organism>
<evidence type="ECO:0000256" key="6">
    <source>
        <dbReference type="ARBA" id="ARBA00023015"/>
    </source>
</evidence>
<feature type="domain" description="C2H2-type" evidence="11">
    <location>
        <begin position="169"/>
        <end position="200"/>
    </location>
</feature>
<dbReference type="PANTHER" id="PTHR46179">
    <property type="entry name" value="ZINC FINGER PROTEIN"/>
    <property type="match status" value="1"/>
</dbReference>
<dbReference type="Gene3D" id="3.30.160.60">
    <property type="entry name" value="Classic Zinc Finger"/>
    <property type="match status" value="6"/>
</dbReference>
<dbReference type="EMBL" id="JAPWDS010000003">
    <property type="protein sequence ID" value="KAJ5503612.1"/>
    <property type="molecule type" value="Genomic_DNA"/>
</dbReference>
<dbReference type="GO" id="GO:0005634">
    <property type="term" value="C:nucleus"/>
    <property type="evidence" value="ECO:0007669"/>
    <property type="project" value="UniProtKB-SubCell"/>
</dbReference>
<evidence type="ECO:0000256" key="1">
    <source>
        <dbReference type="ARBA" id="ARBA00004123"/>
    </source>
</evidence>
<sequence>MMAMKRKASSEGVTTPKRHQKQNVLDNSDLIYEETHSDNEYSAPGTPSAMSEDMDGSPATPFSATSSRQRYPSELKTLYCTFEGCDKAFNRPARLQEHIRSHNNERLFKCEFEGCDKTFLRPTHLQHHVKSAHTGVRDYVCDYPNCGKSFVNGARLRRHVATHDGHDKYRCTEYAPCDETFRKHSTLQKHITVVHLGQKPFPCSYVDPITNEKCKMAFDKAGNLRTHQSRVHSEKRFTCAECAEKMEAKSSDMGDDNATQDVSFPSYASLQNHIRIVHPPQCPECPLVCSTARGLRRHLEIAHGNVTLEERKIFPCTVPDCGRSFTKQGNLTVHVRTFHQGEKRFCCGETDFSNSKKVEGWDGVGCGKRYGNKLTLEDHICTAHMGLPNARKRRQAKMTKKPAQNSVSTLSALTGQGYAEETGRQIACFYSESCPHRFHRNYDLWVHMTTKHTCTEDEVQALFMQRALLTDESGAGGTSNSLGIYGLGYDRDSHSYYQQSYMAGDHSSDIAFGSQSNDSSYLPTQPGLDSDYLMQDDFSAGAAGDIDSMIPSHNQMSLVNPIDAYHAMEQ</sequence>
<proteinExistence type="predicted"/>
<dbReference type="InterPro" id="IPR051061">
    <property type="entry name" value="Zinc_finger_trans_reg"/>
</dbReference>
<keyword evidence="13" id="KW-1185">Reference proteome</keyword>
<dbReference type="SUPFAM" id="SSF57667">
    <property type="entry name" value="beta-beta-alpha zinc fingers"/>
    <property type="match status" value="4"/>
</dbReference>
<dbReference type="GO" id="GO:0008270">
    <property type="term" value="F:zinc ion binding"/>
    <property type="evidence" value="ECO:0007669"/>
    <property type="project" value="UniProtKB-KW"/>
</dbReference>
<feature type="domain" description="C2H2-type" evidence="11">
    <location>
        <begin position="201"/>
        <end position="237"/>
    </location>
</feature>
<dbReference type="PROSITE" id="PS00028">
    <property type="entry name" value="ZINC_FINGER_C2H2_1"/>
    <property type="match status" value="4"/>
</dbReference>
<evidence type="ECO:0000256" key="10">
    <source>
        <dbReference type="SAM" id="MobiDB-lite"/>
    </source>
</evidence>
<feature type="domain" description="C2H2-type" evidence="11">
    <location>
        <begin position="108"/>
        <end position="138"/>
    </location>
</feature>
<keyword evidence="8" id="KW-0539">Nucleus</keyword>
<evidence type="ECO:0000256" key="2">
    <source>
        <dbReference type="ARBA" id="ARBA00022723"/>
    </source>
</evidence>
<name>A0A9W9XUH1_9EURO</name>
<dbReference type="FunFam" id="3.30.160.60:FF:000125">
    <property type="entry name" value="Putative zinc finger protein 143"/>
    <property type="match status" value="1"/>
</dbReference>
<evidence type="ECO:0000313" key="12">
    <source>
        <dbReference type="EMBL" id="KAJ5503612.1"/>
    </source>
</evidence>
<evidence type="ECO:0000256" key="3">
    <source>
        <dbReference type="ARBA" id="ARBA00022737"/>
    </source>
</evidence>
<dbReference type="GO" id="GO:0000978">
    <property type="term" value="F:RNA polymerase II cis-regulatory region sequence-specific DNA binding"/>
    <property type="evidence" value="ECO:0007669"/>
    <property type="project" value="UniProtKB-ARBA"/>
</dbReference>
<keyword evidence="6" id="KW-0805">Transcription regulation</keyword>
<evidence type="ECO:0000256" key="9">
    <source>
        <dbReference type="PROSITE-ProRule" id="PRU00042"/>
    </source>
</evidence>
<gene>
    <name evidence="12" type="ORF">N7463_006486</name>
</gene>
<dbReference type="SMART" id="SM00355">
    <property type="entry name" value="ZnF_C2H2"/>
    <property type="match status" value="10"/>
</dbReference>
<dbReference type="Pfam" id="PF00096">
    <property type="entry name" value="zf-C2H2"/>
    <property type="match status" value="4"/>
</dbReference>
<keyword evidence="4 9" id="KW-0863">Zinc-finger</keyword>
<dbReference type="PROSITE" id="PS50157">
    <property type="entry name" value="ZINC_FINGER_C2H2_2"/>
    <property type="match status" value="6"/>
</dbReference>
<dbReference type="InterPro" id="IPR013087">
    <property type="entry name" value="Znf_C2H2_type"/>
</dbReference>
<keyword evidence="5" id="KW-0862">Zinc</keyword>
<feature type="domain" description="C2H2-type" evidence="11">
    <location>
        <begin position="78"/>
        <end position="107"/>
    </location>
</feature>
<dbReference type="OrthoDB" id="4748970at2759"/>
<evidence type="ECO:0000256" key="4">
    <source>
        <dbReference type="ARBA" id="ARBA00022771"/>
    </source>
</evidence>
<reference evidence="12" key="1">
    <citation type="submission" date="2022-12" db="EMBL/GenBank/DDBJ databases">
        <authorList>
            <person name="Petersen C."/>
        </authorList>
    </citation>
    <scope>NUCLEOTIDE SEQUENCE</scope>
    <source>
        <strain evidence="12">IBT 29495</strain>
    </source>
</reference>
<evidence type="ECO:0000256" key="7">
    <source>
        <dbReference type="ARBA" id="ARBA00023163"/>
    </source>
</evidence>
<comment type="caution">
    <text evidence="12">The sequence shown here is derived from an EMBL/GenBank/DDBJ whole genome shotgun (WGS) entry which is preliminary data.</text>
</comment>
<evidence type="ECO:0000259" key="11">
    <source>
        <dbReference type="PROSITE" id="PS50157"/>
    </source>
</evidence>
<feature type="domain" description="C2H2-type" evidence="11">
    <location>
        <begin position="314"/>
        <end position="344"/>
    </location>
</feature>
<evidence type="ECO:0000313" key="13">
    <source>
        <dbReference type="Proteomes" id="UP001149954"/>
    </source>
</evidence>
<evidence type="ECO:0000256" key="8">
    <source>
        <dbReference type="ARBA" id="ARBA00023242"/>
    </source>
</evidence>
<dbReference type="GO" id="GO:0000981">
    <property type="term" value="F:DNA-binding transcription factor activity, RNA polymerase II-specific"/>
    <property type="evidence" value="ECO:0007669"/>
    <property type="project" value="UniProtKB-ARBA"/>
</dbReference>
<accession>A0A9W9XUH1</accession>